<evidence type="ECO:0008006" key="4">
    <source>
        <dbReference type="Google" id="ProtNLM"/>
    </source>
</evidence>
<dbReference type="EMBL" id="BDQG01000001">
    <property type="protein sequence ID" value="GAW68207.1"/>
    <property type="molecule type" value="Genomic_DNA"/>
</dbReference>
<dbReference type="Proteomes" id="UP000194153">
    <property type="component" value="Unassembled WGS sequence"/>
</dbReference>
<sequence>MWIGFLLLMSTALGAVFVWAIRSGQFSNQQRARYLALEAAIPDEEQLPEVTPKAKRKEAGRKECGKRRDQS</sequence>
<accession>A0ABQ0MM96</accession>
<feature type="compositionally biased region" description="Basic and acidic residues" evidence="1">
    <location>
        <begin position="60"/>
        <end position="71"/>
    </location>
</feature>
<dbReference type="Pfam" id="PF03597">
    <property type="entry name" value="FixS"/>
    <property type="match status" value="1"/>
</dbReference>
<evidence type="ECO:0000256" key="1">
    <source>
        <dbReference type="SAM" id="MobiDB-lite"/>
    </source>
</evidence>
<evidence type="ECO:0000313" key="3">
    <source>
        <dbReference type="Proteomes" id="UP000194153"/>
    </source>
</evidence>
<reference evidence="3" key="1">
    <citation type="submission" date="2017-05" db="EMBL/GenBank/DDBJ databases">
        <title>Draft genome sequence of Geobacter pelophilus, a iron(III)-reducing bacteria.</title>
        <authorList>
            <person name="Aoyagi T."/>
            <person name="Koike H."/>
            <person name="Morita T."/>
            <person name="Sato Y."/>
            <person name="Habe H."/>
            <person name="Hori T."/>
        </authorList>
    </citation>
    <scope>NUCLEOTIDE SEQUENCE [LARGE SCALE GENOMIC DNA]</scope>
    <source>
        <strain evidence="3">Drf2</strain>
    </source>
</reference>
<dbReference type="InterPro" id="IPR004714">
    <property type="entry name" value="Cyt_oxidase_maturation_cbb3"/>
</dbReference>
<evidence type="ECO:0000313" key="2">
    <source>
        <dbReference type="EMBL" id="GAW68207.1"/>
    </source>
</evidence>
<comment type="caution">
    <text evidence="2">The sequence shown here is derived from an EMBL/GenBank/DDBJ whole genome shotgun (WGS) entry which is preliminary data.</text>
</comment>
<keyword evidence="3" id="KW-1185">Reference proteome</keyword>
<protein>
    <recommendedName>
        <fullName evidence="4">Cytochrome oxidase maturation protein, cbb3-type</fullName>
    </recommendedName>
</protein>
<gene>
    <name evidence="2" type="ORF">GPEL0_01f4442</name>
</gene>
<organism evidence="2 3">
    <name type="scientific">Geoanaerobacter pelophilus</name>
    <dbReference type="NCBI Taxonomy" id="60036"/>
    <lineage>
        <taxon>Bacteria</taxon>
        <taxon>Pseudomonadati</taxon>
        <taxon>Thermodesulfobacteriota</taxon>
        <taxon>Desulfuromonadia</taxon>
        <taxon>Geobacterales</taxon>
        <taxon>Geobacteraceae</taxon>
        <taxon>Geoanaerobacter</taxon>
    </lineage>
</organism>
<feature type="region of interest" description="Disordered" evidence="1">
    <location>
        <begin position="47"/>
        <end position="71"/>
    </location>
</feature>
<proteinExistence type="predicted"/>
<name>A0ABQ0MM96_9BACT</name>